<reference evidence="1" key="2">
    <citation type="journal article" date="2015" name="Data Brief">
        <title>Shoot transcriptome of the giant reed, Arundo donax.</title>
        <authorList>
            <person name="Barrero R.A."/>
            <person name="Guerrero F.D."/>
            <person name="Moolhuijzen P."/>
            <person name="Goolsby J.A."/>
            <person name="Tidwell J."/>
            <person name="Bellgard S.E."/>
            <person name="Bellgard M.I."/>
        </authorList>
    </citation>
    <scope>NUCLEOTIDE SEQUENCE</scope>
    <source>
        <tissue evidence="1">Shoot tissue taken approximately 20 cm above the soil surface</tissue>
    </source>
</reference>
<organism evidence="1">
    <name type="scientific">Arundo donax</name>
    <name type="common">Giant reed</name>
    <name type="synonym">Donax arundinaceus</name>
    <dbReference type="NCBI Taxonomy" id="35708"/>
    <lineage>
        <taxon>Eukaryota</taxon>
        <taxon>Viridiplantae</taxon>
        <taxon>Streptophyta</taxon>
        <taxon>Embryophyta</taxon>
        <taxon>Tracheophyta</taxon>
        <taxon>Spermatophyta</taxon>
        <taxon>Magnoliopsida</taxon>
        <taxon>Liliopsida</taxon>
        <taxon>Poales</taxon>
        <taxon>Poaceae</taxon>
        <taxon>PACMAD clade</taxon>
        <taxon>Arundinoideae</taxon>
        <taxon>Arundineae</taxon>
        <taxon>Arundo</taxon>
    </lineage>
</organism>
<sequence length="52" mass="6057">MVLISLLILRSHVSRDVILLRRGGFPMRLIFCSCHWKYQGKQDFSAQVLQVP</sequence>
<protein>
    <submittedName>
        <fullName evidence="1">Uncharacterized protein</fullName>
    </submittedName>
</protein>
<evidence type="ECO:0000313" key="1">
    <source>
        <dbReference type="EMBL" id="JAE28349.1"/>
    </source>
</evidence>
<accession>A0A0A9GXS9</accession>
<proteinExistence type="predicted"/>
<name>A0A0A9GXS9_ARUDO</name>
<dbReference type="AlphaFoldDB" id="A0A0A9GXS9"/>
<reference evidence="1" key="1">
    <citation type="submission" date="2014-09" db="EMBL/GenBank/DDBJ databases">
        <authorList>
            <person name="Magalhaes I.L.F."/>
            <person name="Oliveira U."/>
            <person name="Santos F.R."/>
            <person name="Vidigal T.H.D.A."/>
            <person name="Brescovit A.D."/>
            <person name="Santos A.J."/>
        </authorList>
    </citation>
    <scope>NUCLEOTIDE SEQUENCE</scope>
    <source>
        <tissue evidence="1">Shoot tissue taken approximately 20 cm above the soil surface</tissue>
    </source>
</reference>
<dbReference type="EMBL" id="GBRH01169547">
    <property type="protein sequence ID" value="JAE28349.1"/>
    <property type="molecule type" value="Transcribed_RNA"/>
</dbReference>